<evidence type="ECO:0000313" key="2">
    <source>
        <dbReference type="EMBL" id="CAK0863398.1"/>
    </source>
</evidence>
<name>A0ABN9UVN9_9DINO</name>
<keyword evidence="3" id="KW-1185">Reference proteome</keyword>
<organism evidence="2 3">
    <name type="scientific">Prorocentrum cordatum</name>
    <dbReference type="NCBI Taxonomy" id="2364126"/>
    <lineage>
        <taxon>Eukaryota</taxon>
        <taxon>Sar</taxon>
        <taxon>Alveolata</taxon>
        <taxon>Dinophyceae</taxon>
        <taxon>Prorocentrales</taxon>
        <taxon>Prorocentraceae</taxon>
        <taxon>Prorocentrum</taxon>
    </lineage>
</organism>
<feature type="compositionally biased region" description="Low complexity" evidence="1">
    <location>
        <begin position="47"/>
        <end position="56"/>
    </location>
</feature>
<accession>A0ABN9UVN9</accession>
<evidence type="ECO:0000256" key="1">
    <source>
        <dbReference type="SAM" id="MobiDB-lite"/>
    </source>
</evidence>
<sequence>MLVSTQILGSEAAQRPTSPSTMARAAGPDYRGAVQDAWDGAGPTQGAASHPSSPRRAAGHRGDMRALALRDTAGILREAEELVSQKAPEDKCARVAAQLCARAYDVEPPTVLRMCRALGTAARGEGVRTASVRQELLRAADTLLQSLTMRLREVQGVALLAEVVETMAEVEVGTQVFFDMVMALVLAKHHCDCQALSLPVVLRLASAVGRAAASRLRLRPRGNGGPGTSTNMRVMEIIQQRIASKIDECGAEDIARLDDHFLARLCGEAERRAILVRAADLNAGFCGDSKRYLPDLVRLQQSVRRECPEGFLWSLPRHVRDYLEQLRLLGLQETAPWAAGLACSPRWQA</sequence>
<proteinExistence type="predicted"/>
<protein>
    <submittedName>
        <fullName evidence="2">Uncharacterized protein</fullName>
    </submittedName>
</protein>
<comment type="caution">
    <text evidence="2">The sequence shown here is derived from an EMBL/GenBank/DDBJ whole genome shotgun (WGS) entry which is preliminary data.</text>
</comment>
<dbReference type="EMBL" id="CAUYUJ010016259">
    <property type="protein sequence ID" value="CAK0863398.1"/>
    <property type="molecule type" value="Genomic_DNA"/>
</dbReference>
<feature type="region of interest" description="Disordered" evidence="1">
    <location>
        <begin position="1"/>
        <end position="62"/>
    </location>
</feature>
<evidence type="ECO:0000313" key="3">
    <source>
        <dbReference type="Proteomes" id="UP001189429"/>
    </source>
</evidence>
<dbReference type="Proteomes" id="UP001189429">
    <property type="component" value="Unassembled WGS sequence"/>
</dbReference>
<reference evidence="2" key="1">
    <citation type="submission" date="2023-10" db="EMBL/GenBank/DDBJ databases">
        <authorList>
            <person name="Chen Y."/>
            <person name="Shah S."/>
            <person name="Dougan E. K."/>
            <person name="Thang M."/>
            <person name="Chan C."/>
        </authorList>
    </citation>
    <scope>NUCLEOTIDE SEQUENCE [LARGE SCALE GENOMIC DNA]</scope>
</reference>
<gene>
    <name evidence="2" type="ORF">PCOR1329_LOCUS51573</name>
</gene>